<proteinExistence type="predicted"/>
<organism evidence="1 2">
    <name type="scientific">Gossypium klotzschianum</name>
    <dbReference type="NCBI Taxonomy" id="34286"/>
    <lineage>
        <taxon>Eukaryota</taxon>
        <taxon>Viridiplantae</taxon>
        <taxon>Streptophyta</taxon>
        <taxon>Embryophyta</taxon>
        <taxon>Tracheophyta</taxon>
        <taxon>Spermatophyta</taxon>
        <taxon>Magnoliopsida</taxon>
        <taxon>eudicotyledons</taxon>
        <taxon>Gunneridae</taxon>
        <taxon>Pentapetalae</taxon>
        <taxon>rosids</taxon>
        <taxon>malvids</taxon>
        <taxon>Malvales</taxon>
        <taxon>Malvaceae</taxon>
        <taxon>Malvoideae</taxon>
        <taxon>Gossypium</taxon>
    </lineage>
</organism>
<protein>
    <submittedName>
        <fullName evidence="1">Uncharacterized protein</fullName>
    </submittedName>
</protein>
<dbReference type="OrthoDB" id="618098at2759"/>
<comment type="caution">
    <text evidence="1">The sequence shown here is derived from an EMBL/GenBank/DDBJ whole genome shotgun (WGS) entry which is preliminary data.</text>
</comment>
<dbReference type="EMBL" id="JABFAB010247608">
    <property type="protein sequence ID" value="MBA0673510.1"/>
    <property type="molecule type" value="Genomic_DNA"/>
</dbReference>
<evidence type="ECO:0000313" key="2">
    <source>
        <dbReference type="Proteomes" id="UP000593573"/>
    </source>
</evidence>
<dbReference type="AlphaFoldDB" id="A0A7J8WF65"/>
<gene>
    <name evidence="1" type="ORF">Goklo_029466</name>
</gene>
<evidence type="ECO:0000313" key="1">
    <source>
        <dbReference type="EMBL" id="MBA0673510.1"/>
    </source>
</evidence>
<name>A0A7J8WF65_9ROSI</name>
<reference evidence="1 2" key="1">
    <citation type="journal article" date="2019" name="Genome Biol. Evol.">
        <title>Insights into the evolution of the New World diploid cottons (Gossypium, subgenus Houzingenia) based on genome sequencing.</title>
        <authorList>
            <person name="Grover C.E."/>
            <person name="Arick M.A. 2nd"/>
            <person name="Thrash A."/>
            <person name="Conover J.L."/>
            <person name="Sanders W.S."/>
            <person name="Peterson D.G."/>
            <person name="Frelichowski J.E."/>
            <person name="Scheffler J.A."/>
            <person name="Scheffler B.E."/>
            <person name="Wendel J.F."/>
        </authorList>
    </citation>
    <scope>NUCLEOTIDE SEQUENCE [LARGE SCALE GENOMIC DNA]</scope>
    <source>
        <strain evidence="1">57</strain>
        <tissue evidence="1">Leaf</tissue>
    </source>
</reference>
<sequence>MKKETIFMDAKLIFRFIT</sequence>
<dbReference type="Proteomes" id="UP000593573">
    <property type="component" value="Unassembled WGS sequence"/>
</dbReference>
<keyword evidence="2" id="KW-1185">Reference proteome</keyword>
<accession>A0A7J8WF65</accession>